<comment type="caution">
    <text evidence="3">The sequence shown here is derived from an EMBL/GenBank/DDBJ whole genome shotgun (WGS) entry which is preliminary data.</text>
</comment>
<reference evidence="3 4" key="1">
    <citation type="submission" date="2016-06" db="EMBL/GenBank/DDBJ databases">
        <title>Evolution of pathogenesis and genome organization in the Tremellales.</title>
        <authorList>
            <person name="Cuomo C."/>
            <person name="Litvintseva A."/>
            <person name="Heitman J."/>
            <person name="Chen Y."/>
            <person name="Sun S."/>
            <person name="Springer D."/>
            <person name="Dromer F."/>
            <person name="Young S."/>
            <person name="Zeng Q."/>
            <person name="Chapman S."/>
            <person name="Gujja S."/>
            <person name="Saif S."/>
            <person name="Birren B."/>
        </authorList>
    </citation>
    <scope>NUCLEOTIDE SEQUENCE [LARGE SCALE GENOMIC DNA]</scope>
    <source>
        <strain evidence="3 4">ATCC 28783</strain>
    </source>
</reference>
<gene>
    <name evidence="3" type="ORF">M231_00192</name>
</gene>
<evidence type="ECO:0000313" key="4">
    <source>
        <dbReference type="Proteomes" id="UP000289152"/>
    </source>
</evidence>
<dbReference type="Pfam" id="PF15055">
    <property type="entry name" value="DMAC1_Dmo2"/>
    <property type="match status" value="1"/>
</dbReference>
<proteinExistence type="predicted"/>
<keyword evidence="4" id="KW-1185">Reference proteome</keyword>
<evidence type="ECO:0000256" key="1">
    <source>
        <dbReference type="SAM" id="Phobius"/>
    </source>
</evidence>
<feature type="transmembrane region" description="Helical" evidence="1">
    <location>
        <begin position="58"/>
        <end position="78"/>
    </location>
</feature>
<protein>
    <recommendedName>
        <fullName evidence="2">Distal membrane-arm assembly complex protein 1-like domain-containing protein</fullName>
    </recommendedName>
</protein>
<dbReference type="InterPro" id="IPR028036">
    <property type="entry name" value="DMAC1-like_dom"/>
</dbReference>
<feature type="domain" description="Distal membrane-arm assembly complex protein 1-like" evidence="2">
    <location>
        <begin position="17"/>
        <end position="68"/>
    </location>
</feature>
<sequence length="79" mass="8407">MSNVINTRRLPREKPEDCLACRLTGAAAFSGLGVYALYQANSMGTFQRMRPPGSPLIAGKITAVLGLVFVSLGLGRLVI</sequence>
<dbReference type="OrthoDB" id="6604875at2759"/>
<accession>A0A4Q1BWV2</accession>
<organism evidence="3 4">
    <name type="scientific">Tremella mesenterica</name>
    <name type="common">Jelly fungus</name>
    <dbReference type="NCBI Taxonomy" id="5217"/>
    <lineage>
        <taxon>Eukaryota</taxon>
        <taxon>Fungi</taxon>
        <taxon>Dikarya</taxon>
        <taxon>Basidiomycota</taxon>
        <taxon>Agaricomycotina</taxon>
        <taxon>Tremellomycetes</taxon>
        <taxon>Tremellales</taxon>
        <taxon>Tremellaceae</taxon>
        <taxon>Tremella</taxon>
    </lineage>
</organism>
<name>A0A4Q1BWV2_TREME</name>
<keyword evidence="1" id="KW-0812">Transmembrane</keyword>
<evidence type="ECO:0000313" key="3">
    <source>
        <dbReference type="EMBL" id="RXK42638.1"/>
    </source>
</evidence>
<evidence type="ECO:0000259" key="2">
    <source>
        <dbReference type="Pfam" id="PF15055"/>
    </source>
</evidence>
<dbReference type="STRING" id="5217.A0A4Q1BWV2"/>
<dbReference type="EMBL" id="SDIL01000001">
    <property type="protein sequence ID" value="RXK42638.1"/>
    <property type="molecule type" value="Genomic_DNA"/>
</dbReference>
<dbReference type="AlphaFoldDB" id="A0A4Q1BWV2"/>
<keyword evidence="1" id="KW-1133">Transmembrane helix</keyword>
<keyword evidence="1" id="KW-0472">Membrane</keyword>
<dbReference type="InParanoid" id="A0A4Q1BWV2"/>
<dbReference type="Proteomes" id="UP000289152">
    <property type="component" value="Unassembled WGS sequence"/>
</dbReference>
<feature type="transmembrane region" description="Helical" evidence="1">
    <location>
        <begin position="20"/>
        <end position="38"/>
    </location>
</feature>